<dbReference type="EnsemblPlants" id="Bra036657.1">
    <property type="protein sequence ID" value="Bra036657.1-P"/>
    <property type="gene ID" value="Bra036657"/>
</dbReference>
<organism evidence="1 2">
    <name type="scientific">Brassica campestris</name>
    <name type="common">Field mustard</name>
    <dbReference type="NCBI Taxonomy" id="3711"/>
    <lineage>
        <taxon>Eukaryota</taxon>
        <taxon>Viridiplantae</taxon>
        <taxon>Streptophyta</taxon>
        <taxon>Embryophyta</taxon>
        <taxon>Tracheophyta</taxon>
        <taxon>Spermatophyta</taxon>
        <taxon>Magnoliopsida</taxon>
        <taxon>eudicotyledons</taxon>
        <taxon>Gunneridae</taxon>
        <taxon>Pentapetalae</taxon>
        <taxon>rosids</taxon>
        <taxon>malvids</taxon>
        <taxon>Brassicales</taxon>
        <taxon>Brassicaceae</taxon>
        <taxon>Brassiceae</taxon>
        <taxon>Brassica</taxon>
    </lineage>
</organism>
<reference evidence="1 2" key="2">
    <citation type="journal article" date="2018" name="Hortic Res">
        <title>Improved Brassica rapa reference genome by single-molecule sequencing and chromosome conformation capture technologies.</title>
        <authorList>
            <person name="Zhang L."/>
            <person name="Cai X."/>
            <person name="Wu J."/>
            <person name="Liu M."/>
            <person name="Grob S."/>
            <person name="Cheng F."/>
            <person name="Liang J."/>
            <person name="Cai C."/>
            <person name="Liu Z."/>
            <person name="Liu B."/>
            <person name="Wang F."/>
            <person name="Li S."/>
            <person name="Liu F."/>
            <person name="Li X."/>
            <person name="Cheng L."/>
            <person name="Yang W."/>
            <person name="Li M.H."/>
            <person name="Grossniklaus U."/>
            <person name="Zheng H."/>
            <person name="Wang X."/>
        </authorList>
    </citation>
    <scope>NUCLEOTIDE SEQUENCE [LARGE SCALE GENOMIC DNA]</scope>
    <source>
        <strain evidence="1 2">cv. Chiifu-401-42</strain>
    </source>
</reference>
<reference evidence="1" key="3">
    <citation type="submission" date="2023-03" db="UniProtKB">
        <authorList>
            <consortium name="EnsemblPlants"/>
        </authorList>
    </citation>
    <scope>IDENTIFICATION</scope>
    <source>
        <strain evidence="1">cv. Chiifu-401-42</strain>
    </source>
</reference>
<evidence type="ECO:0000313" key="1">
    <source>
        <dbReference type="EnsemblPlants" id="Bra036657.1-P"/>
    </source>
</evidence>
<dbReference type="Gramene" id="Bra036657.1">
    <property type="protein sequence ID" value="Bra036657.1-P"/>
    <property type="gene ID" value="Bra036657"/>
</dbReference>
<dbReference type="HOGENOM" id="CLU_1646098_0_0_1"/>
<sequence length="161" mass="16962">MAASDGISAELFAQHTTFDNLGLGRASQVGRINCKTKSSLCKQLGIAVFLQSLTSLRCFLLTSPVSSGSSVLFNWLLTKATCHVCGLDKELTKLSKKDAATLVLVESSRSSQAPLVDAQPGQATVSASYMVDAAKRAMGVDEAKLPGFEEDKGIAANAHLK</sequence>
<keyword evidence="2" id="KW-1185">Reference proteome</keyword>
<reference evidence="1 2" key="1">
    <citation type="journal article" date="2011" name="Nat. Genet.">
        <title>The genome of the mesopolyploid crop species Brassica rapa.</title>
        <authorList>
            <consortium name="Brassica rapa Genome Sequencing Project Consortium"/>
            <person name="Wang X."/>
            <person name="Wang H."/>
            <person name="Wang J."/>
            <person name="Sun R."/>
            <person name="Wu J."/>
            <person name="Liu S."/>
            <person name="Bai Y."/>
            <person name="Mun J.H."/>
            <person name="Bancroft I."/>
            <person name="Cheng F."/>
            <person name="Huang S."/>
            <person name="Li X."/>
            <person name="Hua W."/>
            <person name="Wang J."/>
            <person name="Wang X."/>
            <person name="Freeling M."/>
            <person name="Pires J.C."/>
            <person name="Paterson A.H."/>
            <person name="Chalhoub B."/>
            <person name="Wang B."/>
            <person name="Hayward A."/>
            <person name="Sharpe A.G."/>
            <person name="Park B.S."/>
            <person name="Weisshaar B."/>
            <person name="Liu B."/>
            <person name="Li B."/>
            <person name="Liu B."/>
            <person name="Tong C."/>
            <person name="Song C."/>
            <person name="Duran C."/>
            <person name="Peng C."/>
            <person name="Geng C."/>
            <person name="Koh C."/>
            <person name="Lin C."/>
            <person name="Edwards D."/>
            <person name="Mu D."/>
            <person name="Shen D."/>
            <person name="Soumpourou E."/>
            <person name="Li F."/>
            <person name="Fraser F."/>
            <person name="Conant G."/>
            <person name="Lassalle G."/>
            <person name="King G.J."/>
            <person name="Bonnema G."/>
            <person name="Tang H."/>
            <person name="Wang H."/>
            <person name="Belcram H."/>
            <person name="Zhou H."/>
            <person name="Hirakawa H."/>
            <person name="Abe H."/>
            <person name="Guo H."/>
            <person name="Wang H."/>
            <person name="Jin H."/>
            <person name="Parkin I.A."/>
            <person name="Batley J."/>
            <person name="Kim J.S."/>
            <person name="Just J."/>
            <person name="Li J."/>
            <person name="Xu J."/>
            <person name="Deng J."/>
            <person name="Kim J.A."/>
            <person name="Li J."/>
            <person name="Yu J."/>
            <person name="Meng J."/>
            <person name="Wang J."/>
            <person name="Min J."/>
            <person name="Poulain J."/>
            <person name="Wang J."/>
            <person name="Hatakeyama K."/>
            <person name="Wu K."/>
            <person name="Wang L."/>
            <person name="Fang L."/>
            <person name="Trick M."/>
            <person name="Links M.G."/>
            <person name="Zhao M."/>
            <person name="Jin M."/>
            <person name="Ramchiary N."/>
            <person name="Drou N."/>
            <person name="Berkman P.J."/>
            <person name="Cai Q."/>
            <person name="Huang Q."/>
            <person name="Li R."/>
            <person name="Tabata S."/>
            <person name="Cheng S."/>
            <person name="Zhang S."/>
            <person name="Zhang S."/>
            <person name="Huang S."/>
            <person name="Sato S."/>
            <person name="Sun S."/>
            <person name="Kwon S.J."/>
            <person name="Choi S.R."/>
            <person name="Lee T.H."/>
            <person name="Fan W."/>
            <person name="Zhao X."/>
            <person name="Tan X."/>
            <person name="Xu X."/>
            <person name="Wang Y."/>
            <person name="Qiu Y."/>
            <person name="Yin Y."/>
            <person name="Li Y."/>
            <person name="Du Y."/>
            <person name="Liao Y."/>
            <person name="Lim Y."/>
            <person name="Narusaka Y."/>
            <person name="Wang Y."/>
            <person name="Wang Z."/>
            <person name="Li Z."/>
            <person name="Wang Z."/>
            <person name="Xiong Z."/>
            <person name="Zhang Z."/>
        </authorList>
    </citation>
    <scope>NUCLEOTIDE SEQUENCE [LARGE SCALE GENOMIC DNA]</scope>
    <source>
        <strain evidence="1 2">cv. Chiifu-401-42</strain>
    </source>
</reference>
<dbReference type="Proteomes" id="UP000011750">
    <property type="component" value="Chromosome A09"/>
</dbReference>
<dbReference type="AlphaFoldDB" id="M4F6E7"/>
<proteinExistence type="predicted"/>
<accession>M4F6E7</accession>
<evidence type="ECO:0000313" key="2">
    <source>
        <dbReference type="Proteomes" id="UP000011750"/>
    </source>
</evidence>
<name>M4F6E7_BRACM</name>
<protein>
    <submittedName>
        <fullName evidence="1">Uncharacterized protein</fullName>
    </submittedName>
</protein>
<dbReference type="InParanoid" id="M4F6E7"/>